<dbReference type="RefSeq" id="XP_059605333.1">
    <property type="nucleotide sequence ID" value="XM_059748252.1"/>
</dbReference>
<dbReference type="VEuPathDB" id="FungiDB:An07g01820"/>
<feature type="non-terminal residue" evidence="1">
    <location>
        <position position="82"/>
    </location>
</feature>
<protein>
    <submittedName>
        <fullName evidence="1">Uncharacterized protein</fullName>
    </submittedName>
</protein>
<dbReference type="GeneID" id="84591286"/>
<sequence>MSQVPDTCVCGGLTGTVTSPTTTVLLPSIPWKVQNPPPTEEILEPSAPQKVMATSKAELSVGAALARAAKASCQCGDEKMML</sequence>
<gene>
    <name evidence="1" type="ORF">An07g01820</name>
</gene>
<dbReference type="AlphaFoldDB" id="A0AAJ8BX76"/>
<evidence type="ECO:0000313" key="1">
    <source>
        <dbReference type="RefSeq" id="XP_059605333.1"/>
    </source>
</evidence>
<organism evidence="1">
    <name type="scientific">Aspergillus niger</name>
    <dbReference type="NCBI Taxonomy" id="5061"/>
    <lineage>
        <taxon>Eukaryota</taxon>
        <taxon>Fungi</taxon>
        <taxon>Dikarya</taxon>
        <taxon>Ascomycota</taxon>
        <taxon>Pezizomycotina</taxon>
        <taxon>Eurotiomycetes</taxon>
        <taxon>Eurotiomycetidae</taxon>
        <taxon>Eurotiales</taxon>
        <taxon>Aspergillaceae</taxon>
        <taxon>Aspergillus</taxon>
        <taxon>Aspergillus subgen. Circumdati</taxon>
    </lineage>
</organism>
<reference evidence="1" key="2">
    <citation type="submission" date="2025-08" db="UniProtKB">
        <authorList>
            <consortium name="RefSeq"/>
        </authorList>
    </citation>
    <scope>IDENTIFICATION</scope>
</reference>
<name>A0AAJ8BX76_ASPNG</name>
<accession>A0AAJ8BX76</accession>
<reference evidence="1" key="1">
    <citation type="submission" date="2025-02" db="EMBL/GenBank/DDBJ databases">
        <authorList>
            <consortium name="NCBI Genome Project"/>
        </authorList>
    </citation>
    <scope>NUCLEOTIDE SEQUENCE</scope>
</reference>
<dbReference type="KEGG" id="ang:An07g01820"/>
<proteinExistence type="predicted"/>